<dbReference type="AlphaFoldDB" id="A0A0E9RXF7"/>
<evidence type="ECO:0000313" key="1">
    <source>
        <dbReference type="EMBL" id="JAH33065.1"/>
    </source>
</evidence>
<dbReference type="EMBL" id="GBXM01075512">
    <property type="protein sequence ID" value="JAH33065.1"/>
    <property type="molecule type" value="Transcribed_RNA"/>
</dbReference>
<sequence>MSPVSASLFKVAFIHFHKSSNVKFLWGNAADRENAE</sequence>
<name>A0A0E9RXF7_ANGAN</name>
<proteinExistence type="predicted"/>
<reference evidence="1" key="2">
    <citation type="journal article" date="2015" name="Fish Shellfish Immunol.">
        <title>Early steps in the European eel (Anguilla anguilla)-Vibrio vulnificus interaction in the gills: Role of the RtxA13 toxin.</title>
        <authorList>
            <person name="Callol A."/>
            <person name="Pajuelo D."/>
            <person name="Ebbesson L."/>
            <person name="Teles M."/>
            <person name="MacKenzie S."/>
            <person name="Amaro C."/>
        </authorList>
    </citation>
    <scope>NUCLEOTIDE SEQUENCE</scope>
</reference>
<protein>
    <submittedName>
        <fullName evidence="1">Uncharacterized protein</fullName>
    </submittedName>
</protein>
<reference evidence="1" key="1">
    <citation type="submission" date="2014-11" db="EMBL/GenBank/DDBJ databases">
        <authorList>
            <person name="Amaro Gonzalez C."/>
        </authorList>
    </citation>
    <scope>NUCLEOTIDE SEQUENCE</scope>
</reference>
<accession>A0A0E9RXF7</accession>
<organism evidence="1">
    <name type="scientific">Anguilla anguilla</name>
    <name type="common">European freshwater eel</name>
    <name type="synonym">Muraena anguilla</name>
    <dbReference type="NCBI Taxonomy" id="7936"/>
    <lineage>
        <taxon>Eukaryota</taxon>
        <taxon>Metazoa</taxon>
        <taxon>Chordata</taxon>
        <taxon>Craniata</taxon>
        <taxon>Vertebrata</taxon>
        <taxon>Euteleostomi</taxon>
        <taxon>Actinopterygii</taxon>
        <taxon>Neopterygii</taxon>
        <taxon>Teleostei</taxon>
        <taxon>Anguilliformes</taxon>
        <taxon>Anguillidae</taxon>
        <taxon>Anguilla</taxon>
    </lineage>
</organism>